<name>A0A6N6VEK6_9HYPH</name>
<dbReference type="InterPro" id="IPR002654">
    <property type="entry name" value="Glyco_trans_25"/>
</dbReference>
<dbReference type="CDD" id="cd06532">
    <property type="entry name" value="Glyco_transf_25"/>
    <property type="match status" value="1"/>
</dbReference>
<evidence type="ECO:0000313" key="3">
    <source>
        <dbReference type="Proteomes" id="UP000468901"/>
    </source>
</evidence>
<dbReference type="Pfam" id="PF01755">
    <property type="entry name" value="Glyco_transf_25"/>
    <property type="match status" value="1"/>
</dbReference>
<dbReference type="RefSeq" id="WP_152217079.1">
    <property type="nucleotide sequence ID" value="NZ_JBAQYD010000302.1"/>
</dbReference>
<gene>
    <name evidence="2" type="ORF">F2P47_14410</name>
</gene>
<feature type="domain" description="Glycosyl transferase family 25" evidence="1">
    <location>
        <begin position="30"/>
        <end position="199"/>
    </location>
</feature>
<comment type="caution">
    <text evidence="2">The sequence shown here is derived from an EMBL/GenBank/DDBJ whole genome shotgun (WGS) entry which is preliminary data.</text>
</comment>
<dbReference type="Proteomes" id="UP000468901">
    <property type="component" value="Unassembled WGS sequence"/>
</dbReference>
<protein>
    <recommendedName>
        <fullName evidence="1">Glycosyl transferase family 25 domain-containing protein</fullName>
    </recommendedName>
</protein>
<proteinExistence type="predicted"/>
<dbReference type="AlphaFoldDB" id="A0A6N6VEK6"/>
<reference evidence="2 3" key="1">
    <citation type="submission" date="2019-09" db="EMBL/GenBank/DDBJ databases">
        <title>Parvibaculum sedimenti sp. nov., isolated from sediment.</title>
        <authorList>
            <person name="Wang Y."/>
        </authorList>
    </citation>
    <scope>NUCLEOTIDE SEQUENCE [LARGE SCALE GENOMIC DNA]</scope>
    <source>
        <strain evidence="2 3">HXT-9</strain>
    </source>
</reference>
<dbReference type="EMBL" id="WESC01000014">
    <property type="protein sequence ID" value="KAB7738988.1"/>
    <property type="molecule type" value="Genomic_DNA"/>
</dbReference>
<accession>A0A6N6VEK6</accession>
<organism evidence="2 3">
    <name type="scientific">Parvibaculum sedimenti</name>
    <dbReference type="NCBI Taxonomy" id="2608632"/>
    <lineage>
        <taxon>Bacteria</taxon>
        <taxon>Pseudomonadati</taxon>
        <taxon>Pseudomonadota</taxon>
        <taxon>Alphaproteobacteria</taxon>
        <taxon>Hyphomicrobiales</taxon>
        <taxon>Parvibaculaceae</taxon>
        <taxon>Parvibaculum</taxon>
    </lineage>
</organism>
<evidence type="ECO:0000313" key="2">
    <source>
        <dbReference type="EMBL" id="KAB7738988.1"/>
    </source>
</evidence>
<evidence type="ECO:0000259" key="1">
    <source>
        <dbReference type="Pfam" id="PF01755"/>
    </source>
</evidence>
<sequence>METHAPSDYTKYESHKDILKQIFAGAVCLDVYVINLDNQTGRLAAMQAQVPGLRRIAAIDGWKLPPQELARGLHFPDGYDLSPPEIGCTKSHRAAWTELLASGEPCACVLEDDALLSADFNRIIAQHHWLPACYDLIKIETTQQDILLDKQSDSQIEDRNLYRLRSRHLGAGGYIVSHRGAEKLLELSETYLYPVDVLMFDHRVPEFAQLRIYQMTPALCIQPPYLGQNQTDSSIEAHRARKPKRTLRYSMGRRLHDLRSLAKRPLHFSLCVPFD</sequence>
<keyword evidence="3" id="KW-1185">Reference proteome</keyword>